<dbReference type="Proteomes" id="UP001056778">
    <property type="component" value="Chromosome 1"/>
</dbReference>
<keyword evidence="1" id="KW-0240">DNA-directed RNA polymerase</keyword>
<comment type="caution">
    <text evidence="1">The sequence shown here is derived from an EMBL/GenBank/DDBJ whole genome shotgun (WGS) entry which is preliminary data.</text>
</comment>
<reference evidence="1" key="1">
    <citation type="submission" date="2022-04" db="EMBL/GenBank/DDBJ databases">
        <title>Chromosome-scale genome assembly of Holotrichia oblita Faldermann.</title>
        <authorList>
            <person name="Rongchong L."/>
        </authorList>
    </citation>
    <scope>NUCLEOTIDE SEQUENCE</scope>
    <source>
        <strain evidence="1">81SQS9</strain>
    </source>
</reference>
<keyword evidence="2" id="KW-1185">Reference proteome</keyword>
<evidence type="ECO:0000313" key="2">
    <source>
        <dbReference type="Proteomes" id="UP001056778"/>
    </source>
</evidence>
<organism evidence="1 2">
    <name type="scientific">Holotrichia oblita</name>
    <name type="common">Chafer beetle</name>
    <dbReference type="NCBI Taxonomy" id="644536"/>
    <lineage>
        <taxon>Eukaryota</taxon>
        <taxon>Metazoa</taxon>
        <taxon>Ecdysozoa</taxon>
        <taxon>Arthropoda</taxon>
        <taxon>Hexapoda</taxon>
        <taxon>Insecta</taxon>
        <taxon>Pterygota</taxon>
        <taxon>Neoptera</taxon>
        <taxon>Endopterygota</taxon>
        <taxon>Coleoptera</taxon>
        <taxon>Polyphaga</taxon>
        <taxon>Scarabaeiformia</taxon>
        <taxon>Scarabaeidae</taxon>
        <taxon>Melolonthinae</taxon>
        <taxon>Holotrichia</taxon>
    </lineage>
</organism>
<sequence length="620" mass="71268">MDISIELCPSGQGRKRIVNKDNWKREKAKKDRLVHNVNCRTLLSRLCNIGIVERVCLKLQSVKKFQCSSLTMADIRKFNEKFYALRNKRYQDMFVLNHCVIKNPVRKGKTVKVNVKNKPKSSSADYFVKCKNREVPVCKKVFLAILDVGKNRVSSILQKFHKTGSLPKDGRGGDYVSQSNNLKRLTVQNFIQSLTCCESHYARNKTIVRRYLPCELNILKLWKMYNSGVAENLQVRQCFFRSIFVRKYNIGFGSPKVDVCSKCLQFSEKIKQASTLEEKATIITEQRLHKLRAKAFYKLLQEDDPKVLILSFDCQKNLPLPKIPEIQACYFSMQINLYNFTVVIGHSKTMLTPETVKSFLWSEVDRRKSSNEIASAVFHTLSNHIFQDDVEIVRLMADGCAGQNKNCTVIGMMRYWLHCCAPTCIKRIEIVFPIVGHSFLPPDRVFGHIEKKLRKTSTIVDPQKYFDIIKEFSSVLKMGKDYVVCDWKTASANVLKTPASWHFKLQKSKRIIISKTANGSVEVKGEPYYNSDVSVFSGICKRGKKIAQMKPKQLDVGRPVKPDKIKSISSLLTLHYDLNWQENPQLSFFKNAFQQGNVEDVNREREAAAVLTDSENEDVY</sequence>
<evidence type="ECO:0000313" key="1">
    <source>
        <dbReference type="EMBL" id="KAI4469614.1"/>
    </source>
</evidence>
<name>A0ACB9TS09_HOLOL</name>
<gene>
    <name evidence="1" type="ORF">MML48_1g02425</name>
</gene>
<protein>
    <submittedName>
        <fullName evidence="1">Dna-directed rna polymerases i ii and iii subunit rpabc2</fullName>
    </submittedName>
</protein>
<dbReference type="EMBL" id="CM043015">
    <property type="protein sequence ID" value="KAI4469614.1"/>
    <property type="molecule type" value="Genomic_DNA"/>
</dbReference>
<proteinExistence type="predicted"/>
<keyword evidence="1" id="KW-0804">Transcription</keyword>
<accession>A0ACB9TS09</accession>